<dbReference type="RefSeq" id="WP_167271673.1">
    <property type="nucleotide sequence ID" value="NZ_JAASQJ010000003.1"/>
</dbReference>
<gene>
    <name evidence="1" type="ORF">FHS68_003169</name>
</gene>
<comment type="caution">
    <text evidence="1">The sequence shown here is derived from an EMBL/GenBank/DDBJ whole genome shotgun (WGS) entry which is preliminary data.</text>
</comment>
<reference evidence="1 2" key="1">
    <citation type="submission" date="2020-03" db="EMBL/GenBank/DDBJ databases">
        <title>Genomic Encyclopedia of Type Strains, Phase IV (KMG-IV): sequencing the most valuable type-strain genomes for metagenomic binning, comparative biology and taxonomic classification.</title>
        <authorList>
            <person name="Goeker M."/>
        </authorList>
    </citation>
    <scope>NUCLEOTIDE SEQUENCE [LARGE SCALE GENOMIC DNA]</scope>
    <source>
        <strain evidence="1 2">DSM 102865</strain>
    </source>
</reference>
<dbReference type="Proteomes" id="UP001179181">
    <property type="component" value="Unassembled WGS sequence"/>
</dbReference>
<evidence type="ECO:0000313" key="2">
    <source>
        <dbReference type="Proteomes" id="UP001179181"/>
    </source>
</evidence>
<proteinExistence type="predicted"/>
<organism evidence="1 2">
    <name type="scientific">Dyadobacter arcticus</name>
    <dbReference type="NCBI Taxonomy" id="1078754"/>
    <lineage>
        <taxon>Bacteria</taxon>
        <taxon>Pseudomonadati</taxon>
        <taxon>Bacteroidota</taxon>
        <taxon>Cytophagia</taxon>
        <taxon>Cytophagales</taxon>
        <taxon>Spirosomataceae</taxon>
        <taxon>Dyadobacter</taxon>
    </lineage>
</organism>
<accession>A0ABX0ULV2</accession>
<keyword evidence="2" id="KW-1185">Reference proteome</keyword>
<evidence type="ECO:0000313" key="1">
    <source>
        <dbReference type="EMBL" id="NIJ53987.1"/>
    </source>
</evidence>
<dbReference type="EMBL" id="JAASQJ010000003">
    <property type="protein sequence ID" value="NIJ53987.1"/>
    <property type="molecule type" value="Genomic_DNA"/>
</dbReference>
<protein>
    <submittedName>
        <fullName evidence="1">Uncharacterized protein</fullName>
    </submittedName>
</protein>
<name>A0ABX0ULV2_9BACT</name>
<sequence length="91" mass="10468">MKNIECHYKDGSLIFCTTHSYNYTTAHKILDVFNVQGLISVMRKKSGDSFLIIGSLPVNYDPFNNHNNDWNAVISELKRTKETLELEVQAF</sequence>